<dbReference type="Gene3D" id="1.10.357.110">
    <property type="entry name" value="Vacuolar protein sorting-associated protein 53, C-terminus"/>
    <property type="match status" value="1"/>
</dbReference>
<evidence type="ECO:0000256" key="7">
    <source>
        <dbReference type="SAM" id="MobiDB-lite"/>
    </source>
</evidence>
<dbReference type="Pfam" id="PF04100">
    <property type="entry name" value="Vps53_N"/>
    <property type="match status" value="1"/>
</dbReference>
<feature type="region of interest" description="Disordered" evidence="7">
    <location>
        <begin position="730"/>
        <end position="762"/>
    </location>
</feature>
<comment type="caution">
    <text evidence="10">The sequence shown here is derived from an EMBL/GenBank/DDBJ whole genome shotgun (WGS) entry which is preliminary data.</text>
</comment>
<keyword evidence="5" id="KW-0333">Golgi apparatus</keyword>
<dbReference type="GO" id="GO:0005829">
    <property type="term" value="C:cytosol"/>
    <property type="evidence" value="ECO:0007669"/>
    <property type="project" value="GOC"/>
</dbReference>
<dbReference type="GO" id="GO:0010008">
    <property type="term" value="C:endosome membrane"/>
    <property type="evidence" value="ECO:0007669"/>
    <property type="project" value="UniProtKB-SubCell"/>
</dbReference>
<evidence type="ECO:0000256" key="2">
    <source>
        <dbReference type="ARBA" id="ARBA00004481"/>
    </source>
</evidence>
<evidence type="ECO:0000256" key="4">
    <source>
        <dbReference type="ARBA" id="ARBA00022753"/>
    </source>
</evidence>
<sequence length="778" mass="87927">MIRDKEIEAINLKLDKNENALDINKLLISNDNDLIPLKSHLNAEMLSASIRNQIAKSDLLGAPSTCDTSFINLNRIKDESSKSEFTIRTITNDLKNLNVVKTNLSNSMTTLKQFQLLVNLTTQLQDQLDNHSYSTILKPLQDLNSLSASLSPLARVPRVADVLTHAQMSQAKLRDQLVREFKGYWSSSLPSSLDMGGERQRKTTRDAARLMDNLGDQVKLNIIDWFNSYILRDYRRIFSPADEAGQLDNIARRFSWFNRILKQYQDQQELSHIWPDHWNVRSSLLAKFIHYTRQDLQIVLHKSVVNVDSLVEAIRVTKDFESQMQKKVNITFDDEGKLQPISTAYQDVFHIYISHQDKALADVFSGFSDTTAQQSNQETKSAPVLESSGDLFLNYRQIFSQCATLTNGKPIVELSKLYKKWLKVYANDILKVRMNVGINARKSLESKVNFNEISSAGLVINTSDYCLSTASQLEEKLQEYVPLSFKEQISFEEEREMFNTVISNCLQRCLHNFELGVEEPLQEMSRVQWSQIGTSKKSAQNITSVTNPSAYVAELTQAIANLSSSVKQVIDQRKYYRSFLDKAVSLAVALLTRIIVKSRPLSPLAAEQLLLDLQMIRQAFLDSMDGGREAGTSTSAFARHVNRAFVPIETLLKVVLAPSVPAEAFVQSYTTLIADNSDRNLQKVLEMKGLSKKDQAQLHEIFKAVTSAESQNQLNSTSFLNNLDMDPPNRSLVSLPSITTKSEDKDAYTPLDSTNSSKNASPAVPMFSDFKKLFLRKN</sequence>
<dbReference type="GO" id="GO:0000938">
    <property type="term" value="C:GARP complex"/>
    <property type="evidence" value="ECO:0007669"/>
    <property type="project" value="InterPro"/>
</dbReference>
<evidence type="ECO:0000256" key="3">
    <source>
        <dbReference type="ARBA" id="ARBA00008628"/>
    </source>
</evidence>
<evidence type="ECO:0000313" key="11">
    <source>
        <dbReference type="Proteomes" id="UP000310189"/>
    </source>
</evidence>
<dbReference type="GO" id="GO:0042147">
    <property type="term" value="P:retrograde transport, endosome to Golgi"/>
    <property type="evidence" value="ECO:0007669"/>
    <property type="project" value="InterPro"/>
</dbReference>
<evidence type="ECO:0000313" key="10">
    <source>
        <dbReference type="EMBL" id="TIA91237.1"/>
    </source>
</evidence>
<evidence type="ECO:0000259" key="8">
    <source>
        <dbReference type="Pfam" id="PF04100"/>
    </source>
</evidence>
<gene>
    <name evidence="10" type="ORF">E3P99_01199</name>
</gene>
<evidence type="ECO:0000256" key="5">
    <source>
        <dbReference type="ARBA" id="ARBA00023034"/>
    </source>
</evidence>
<dbReference type="InterPro" id="IPR039766">
    <property type="entry name" value="Vps53"/>
</dbReference>
<keyword evidence="11" id="KW-1185">Reference proteome</keyword>
<dbReference type="Proteomes" id="UP000310189">
    <property type="component" value="Unassembled WGS sequence"/>
</dbReference>
<proteinExistence type="inferred from homology"/>
<comment type="subcellular location">
    <subcellularLocation>
        <location evidence="2">Endosome membrane</location>
        <topology evidence="2">Peripheral membrane protein</topology>
    </subcellularLocation>
    <subcellularLocation>
        <location evidence="1">Golgi apparatus</location>
        <location evidence="1">trans-Golgi network membrane</location>
        <topology evidence="1">Peripheral membrane protein</topology>
    </subcellularLocation>
</comment>
<dbReference type="PANTHER" id="PTHR12820">
    <property type="entry name" value="VACUOLAR SORTING PROTEIN 53"/>
    <property type="match status" value="1"/>
</dbReference>
<comment type="similarity">
    <text evidence="3">Belongs to the VPS53 family.</text>
</comment>
<feature type="domain" description="Vps53 N-terminal" evidence="8">
    <location>
        <begin position="51"/>
        <end position="367"/>
    </location>
</feature>
<dbReference type="Pfam" id="PF16854">
    <property type="entry name" value="VPS53_C"/>
    <property type="match status" value="1"/>
</dbReference>
<keyword evidence="4" id="KW-0967">Endosome</keyword>
<dbReference type="InterPro" id="IPR038260">
    <property type="entry name" value="Vps53_C_sf"/>
</dbReference>
<feature type="domain" description="Vps53 C-terminal" evidence="9">
    <location>
        <begin position="607"/>
        <end position="690"/>
    </location>
</feature>
<accession>A0A4T0FR52</accession>
<feature type="compositionally biased region" description="Polar residues" evidence="7">
    <location>
        <begin position="731"/>
        <end position="740"/>
    </location>
</feature>
<organism evidence="10 11">
    <name type="scientific">Wallemia hederae</name>
    <dbReference type="NCBI Taxonomy" id="1540922"/>
    <lineage>
        <taxon>Eukaryota</taxon>
        <taxon>Fungi</taxon>
        <taxon>Dikarya</taxon>
        <taxon>Basidiomycota</taxon>
        <taxon>Wallemiomycotina</taxon>
        <taxon>Wallemiomycetes</taxon>
        <taxon>Wallemiales</taxon>
        <taxon>Wallemiaceae</taxon>
        <taxon>Wallemia</taxon>
    </lineage>
</organism>
<evidence type="ECO:0000256" key="1">
    <source>
        <dbReference type="ARBA" id="ARBA00004150"/>
    </source>
</evidence>
<evidence type="ECO:0000259" key="9">
    <source>
        <dbReference type="Pfam" id="PF16854"/>
    </source>
</evidence>
<dbReference type="InterPro" id="IPR007234">
    <property type="entry name" value="Vps53_N"/>
</dbReference>
<dbReference type="OrthoDB" id="10261632at2759"/>
<keyword evidence="6" id="KW-0472">Membrane</keyword>
<dbReference type="EMBL" id="SPNW01000013">
    <property type="protein sequence ID" value="TIA91237.1"/>
    <property type="molecule type" value="Genomic_DNA"/>
</dbReference>
<reference evidence="10 11" key="1">
    <citation type="submission" date="2019-03" db="EMBL/GenBank/DDBJ databases">
        <title>Sequencing 23 genomes of Wallemia ichthyophaga.</title>
        <authorList>
            <person name="Gostincar C."/>
        </authorList>
    </citation>
    <scope>NUCLEOTIDE SEQUENCE [LARGE SCALE GENOMIC DNA]</scope>
    <source>
        <strain evidence="10 11">EXF-5753</strain>
    </source>
</reference>
<dbReference type="PANTHER" id="PTHR12820:SF0">
    <property type="entry name" value="VACUOLAR PROTEIN SORTING-ASSOCIATED PROTEIN 53 HOMOLOG"/>
    <property type="match status" value="1"/>
</dbReference>
<name>A0A4T0FR52_9BASI</name>
<evidence type="ECO:0000256" key="6">
    <source>
        <dbReference type="ARBA" id="ARBA00023136"/>
    </source>
</evidence>
<feature type="compositionally biased region" description="Polar residues" evidence="7">
    <location>
        <begin position="751"/>
        <end position="760"/>
    </location>
</feature>
<dbReference type="InterPro" id="IPR031745">
    <property type="entry name" value="Vps53_C"/>
</dbReference>
<protein>
    <submittedName>
        <fullName evidence="10">Uncharacterized protein</fullName>
    </submittedName>
</protein>
<dbReference type="AlphaFoldDB" id="A0A4T0FR52"/>